<feature type="compositionally biased region" description="Polar residues" evidence="1">
    <location>
        <begin position="180"/>
        <end position="190"/>
    </location>
</feature>
<keyword evidence="3" id="KW-1185">Reference proteome</keyword>
<organism evidence="2 3">
    <name type="scientific">Naegleria fowleri</name>
    <name type="common">Brain eating amoeba</name>
    <dbReference type="NCBI Taxonomy" id="5763"/>
    <lineage>
        <taxon>Eukaryota</taxon>
        <taxon>Discoba</taxon>
        <taxon>Heterolobosea</taxon>
        <taxon>Tetramitia</taxon>
        <taxon>Eutetramitia</taxon>
        <taxon>Vahlkampfiidae</taxon>
        <taxon>Naegleria</taxon>
    </lineage>
</organism>
<proteinExistence type="predicted"/>
<feature type="compositionally biased region" description="Low complexity" evidence="1">
    <location>
        <begin position="209"/>
        <end position="234"/>
    </location>
</feature>
<dbReference type="AlphaFoldDB" id="A0A6A5CBJ1"/>
<feature type="region of interest" description="Disordered" evidence="1">
    <location>
        <begin position="342"/>
        <end position="373"/>
    </location>
</feature>
<feature type="region of interest" description="Disordered" evidence="1">
    <location>
        <begin position="517"/>
        <end position="537"/>
    </location>
</feature>
<feature type="compositionally biased region" description="Low complexity" evidence="1">
    <location>
        <begin position="955"/>
        <end position="964"/>
    </location>
</feature>
<feature type="compositionally biased region" description="Low complexity" evidence="1">
    <location>
        <begin position="9"/>
        <end position="19"/>
    </location>
</feature>
<reference evidence="2 3" key="1">
    <citation type="journal article" date="2019" name="Sci. Rep.">
        <title>Nanopore sequencing improves the draft genome of the human pathogenic amoeba Naegleria fowleri.</title>
        <authorList>
            <person name="Liechti N."/>
            <person name="Schurch N."/>
            <person name="Bruggmann R."/>
            <person name="Wittwer M."/>
        </authorList>
    </citation>
    <scope>NUCLEOTIDE SEQUENCE [LARGE SCALE GENOMIC DNA]</scope>
    <source>
        <strain evidence="2 3">ATCC 30894</strain>
    </source>
</reference>
<sequence length="1022" mass="112359">MNVRPTTASSSSKQGSRKQQLTHDQPAQTRQQPLNQSQPLQHPHTNLTVNPIYLDDNKKKSSTSSLTVESAALDITTHQPPSACYLMTHTPSDMQKTSQVITPSVSHLTQEVIQNIILTTTPNHNSQPSNFKNAVFGSTSPILMIPILPPSSNACSNQTPCMTQSSPLHHHDHPSYSIMKASSSPNKKPESTAQFIFPIRSTTKIYDTPLAPSSSSSSSLARSSSSIGNNHHNNNTTNINNNLFYNQFGDCSITNYNSSTSFGFMGFDSVPNSNFISNNNNNNSNECFYYLNPSSSPPTAHVGFVNNDLDSNSINMGIETMQQQQNINISGLLNSMLSQMAHDNTNSSSSAISSTNQNNVSQQTNSVPPSEFAQSPNLFINTINNITSIPISLFGMNTPQTHPLSQRQQQLGENKSNVTIFATANAHDNLTLNAATMQQFHLPQAGIPMTSNSSLPISTNSSFINTSPTPILMNPPIIENPSNSLNLTPQSLCNSSTDITATGEVDLPNQFAVLPKKPAKARRTSQNTGSMVATNFHPVTGSTDTTVGLSSTLNSLNSLLLKKMAVDVYYDITSAGHPFLPREELERLPVNDDQKNNLAFMFSLQALCYQRFGMAKQATESFEKAKSLALISANESNVFNTACTLCNLAMYCNSAGDRENGQIFSKFINLKMLRDPNFREHQNPEQLKALIQMKKIADIAGGTGYYGDDTDLSEISKLILSIYQYATGGERQIPPEMMMIAKQPLNMETLPQYLSLLDCVMKLMLIYESKGQHFSQTQKKMTKYIYYGMSYGLKIVLLKISGYEGPELEEAADKITQLCRTSTFTFVPAFLIEPVGAAMDVHFQILKKVDQGERSSVDGPKASRLLRRDIEAIKLLKLRYPLVCAKFDTLVEEAEKLLDRRGKDLTLIEGEVPASVSSKRKNHNDEDEYSPSRGYSANYVPPKNQNPPTSNLHTSTSEQPSSSSNAANLEIGNFTFTSISNNHVISGNSNDIGINPITFLSAEDYELLFGDDDTDDEQPFEL</sequence>
<feature type="compositionally biased region" description="Low complexity" evidence="1">
    <location>
        <begin position="344"/>
        <end position="367"/>
    </location>
</feature>
<feature type="compositionally biased region" description="Polar residues" evidence="1">
    <location>
        <begin position="22"/>
        <end position="49"/>
    </location>
</feature>
<dbReference type="VEuPathDB" id="AmoebaDB:NfTy_015950"/>
<dbReference type="GeneID" id="68118162"/>
<feature type="region of interest" description="Disordered" evidence="1">
    <location>
        <begin position="156"/>
        <end position="190"/>
    </location>
</feature>
<evidence type="ECO:0000256" key="1">
    <source>
        <dbReference type="SAM" id="MobiDB-lite"/>
    </source>
</evidence>
<feature type="region of interest" description="Disordered" evidence="1">
    <location>
        <begin position="1"/>
        <end position="50"/>
    </location>
</feature>
<dbReference type="Proteomes" id="UP000444721">
    <property type="component" value="Unassembled WGS sequence"/>
</dbReference>
<feature type="region of interest" description="Disordered" evidence="1">
    <location>
        <begin position="208"/>
        <end position="234"/>
    </location>
</feature>
<dbReference type="EMBL" id="VFQX01000007">
    <property type="protein sequence ID" value="KAF0982968.1"/>
    <property type="molecule type" value="Genomic_DNA"/>
</dbReference>
<evidence type="ECO:0000313" key="3">
    <source>
        <dbReference type="Proteomes" id="UP000444721"/>
    </source>
</evidence>
<evidence type="ECO:0000313" key="2">
    <source>
        <dbReference type="EMBL" id="KAF0982968.1"/>
    </source>
</evidence>
<feature type="region of interest" description="Disordered" evidence="1">
    <location>
        <begin position="914"/>
        <end position="966"/>
    </location>
</feature>
<feature type="compositionally biased region" description="Polar residues" evidence="1">
    <location>
        <begin position="524"/>
        <end position="533"/>
    </location>
</feature>
<comment type="caution">
    <text evidence="2">The sequence shown here is derived from an EMBL/GenBank/DDBJ whole genome shotgun (WGS) entry which is preliminary data.</text>
</comment>
<dbReference type="VEuPathDB" id="AmoebaDB:NF0090360"/>
<dbReference type="OrthoDB" id="10463000at2759"/>
<dbReference type="RefSeq" id="XP_044567681.1">
    <property type="nucleotide sequence ID" value="XM_044701300.1"/>
</dbReference>
<accession>A0A6A5CBJ1</accession>
<protein>
    <submittedName>
        <fullName evidence="2">Uncharacterized protein</fullName>
    </submittedName>
</protein>
<name>A0A6A5CBJ1_NAEFO</name>
<dbReference type="VEuPathDB" id="AmoebaDB:FDP41_010947"/>
<gene>
    <name evidence="2" type="ORF">FDP41_010947</name>
</gene>
<feature type="compositionally biased region" description="Polar residues" evidence="1">
    <location>
        <begin position="156"/>
        <end position="167"/>
    </location>
</feature>